<gene>
    <name evidence="13" type="ORF">MUN68_002915</name>
</gene>
<keyword evidence="14" id="KW-1185">Reference proteome</keyword>
<keyword evidence="5" id="KW-0547">Nucleotide-binding</keyword>
<name>A0ABY7S0J7_9FLAO</name>
<evidence type="ECO:0000256" key="7">
    <source>
        <dbReference type="ARBA" id="ARBA00022840"/>
    </source>
</evidence>
<keyword evidence="10" id="KW-0472">Membrane</keyword>
<dbReference type="Pfam" id="PF13181">
    <property type="entry name" value="TPR_8"/>
    <property type="match status" value="2"/>
</dbReference>
<keyword evidence="10" id="KW-0812">Transmembrane</keyword>
<dbReference type="Pfam" id="PF07730">
    <property type="entry name" value="HisKA_3"/>
    <property type="match status" value="1"/>
</dbReference>
<feature type="domain" description="Histidine kinase" evidence="12">
    <location>
        <begin position="553"/>
        <end position="640"/>
    </location>
</feature>
<dbReference type="InterPro" id="IPR005467">
    <property type="entry name" value="His_kinase_dom"/>
</dbReference>
<keyword evidence="10" id="KW-1133">Transmembrane helix</keyword>
<evidence type="ECO:0000256" key="3">
    <source>
        <dbReference type="ARBA" id="ARBA00022553"/>
    </source>
</evidence>
<dbReference type="Gene3D" id="1.25.40.10">
    <property type="entry name" value="Tetratricopeptide repeat domain"/>
    <property type="match status" value="2"/>
</dbReference>
<dbReference type="InterPro" id="IPR050482">
    <property type="entry name" value="Sensor_HK_TwoCompSys"/>
</dbReference>
<feature type="signal peptide" evidence="11">
    <location>
        <begin position="1"/>
        <end position="21"/>
    </location>
</feature>
<sequence>MKKTFSILLFLVFFLSTFAQTSTIDSLKVELAKTKIDTVKVNLNLLLSSNYSEFDLKMATKYGNDALQYSLKSQNYKLADIYTNLGVCELNNGKDIEARAYFEKALGELAIKENKTLRGLIYGNYSTSYERSNDFEKQLEYSLKAIDLNKENDVELCFLYYNHSLIYESAGFHDEGLHYLKLAKDISERSNEFRIEAYSVQLLAYYAINDKEYELAKKYLIRGKEICEQMSSAEICHHMYMASGMLLTEIDNFEGAEASLLKAKEFALQRKIKYDIIASEILLGNLEFKRDNYKKSTQIFNSINIDSFDIETIVYANIFYKNRSLAEGKIGNYRKSNQLLNQYVAFGDSIRLSKNRTLLAQADRKYKSEKKDKELLVQKLALQKQENEIQKKNNQMTLLYGISLFLLVASLLTWLIYQQKNKRKSQEIVALKREHQISTLESLMQGEEKERLRIAKELHDGVNGDLSAIKLKLSSLLEMNNKVIKEAVSMIDDSCRQVRAISHNLVPPTLDNFNLIEAAEDYCFNLNEMHTQEIVFQHLGDSFSVSKSSEINIFRIIQELVSNSIKHAEADEINVQISCHENQLSLSIEDNGIGFDPKTVKSKGIGLNNIQSRVNYLQAIMDVLSNEDGTSYTIEMDINKLNDNN</sequence>
<dbReference type="SUPFAM" id="SSF48452">
    <property type="entry name" value="TPR-like"/>
    <property type="match status" value="2"/>
</dbReference>
<reference evidence="13 14" key="1">
    <citation type="submission" date="2023-01" db="EMBL/GenBank/DDBJ databases">
        <title>Psychroserpens ponticola sp. nov., isolated from seawater.</title>
        <authorList>
            <person name="Kristyanto S."/>
            <person name="Jung J."/>
            <person name="Kim J.M."/>
            <person name="Jeon C.O."/>
        </authorList>
    </citation>
    <scope>NUCLEOTIDE SEQUENCE [LARGE SCALE GENOMIC DNA]</scope>
    <source>
        <strain evidence="13 14">MSW6</strain>
    </source>
</reference>
<dbReference type="Pfam" id="PF02518">
    <property type="entry name" value="HATPase_c"/>
    <property type="match status" value="1"/>
</dbReference>
<organism evidence="13 14">
    <name type="scientific">Psychroserpens ponticola</name>
    <dbReference type="NCBI Taxonomy" id="2932268"/>
    <lineage>
        <taxon>Bacteria</taxon>
        <taxon>Pseudomonadati</taxon>
        <taxon>Bacteroidota</taxon>
        <taxon>Flavobacteriia</taxon>
        <taxon>Flavobacteriales</taxon>
        <taxon>Flavobacteriaceae</taxon>
        <taxon>Psychroserpens</taxon>
    </lineage>
</organism>
<feature type="chain" id="PRO_5045111579" description="histidine kinase" evidence="11">
    <location>
        <begin position="22"/>
        <end position="645"/>
    </location>
</feature>
<dbReference type="PANTHER" id="PTHR24421">
    <property type="entry name" value="NITRATE/NITRITE SENSOR PROTEIN NARX-RELATED"/>
    <property type="match status" value="1"/>
</dbReference>
<evidence type="ECO:0000256" key="6">
    <source>
        <dbReference type="ARBA" id="ARBA00022777"/>
    </source>
</evidence>
<evidence type="ECO:0000259" key="12">
    <source>
        <dbReference type="PROSITE" id="PS50109"/>
    </source>
</evidence>
<dbReference type="EMBL" id="CP116221">
    <property type="protein sequence ID" value="WCO02451.1"/>
    <property type="molecule type" value="Genomic_DNA"/>
</dbReference>
<evidence type="ECO:0000256" key="8">
    <source>
        <dbReference type="ARBA" id="ARBA00023012"/>
    </source>
</evidence>
<protein>
    <recommendedName>
        <fullName evidence="2">histidine kinase</fullName>
        <ecNumber evidence="2">2.7.13.3</ecNumber>
    </recommendedName>
</protein>
<evidence type="ECO:0000313" key="14">
    <source>
        <dbReference type="Proteomes" id="UP001202717"/>
    </source>
</evidence>
<dbReference type="SUPFAM" id="SSF55874">
    <property type="entry name" value="ATPase domain of HSP90 chaperone/DNA topoisomerase II/histidine kinase"/>
    <property type="match status" value="1"/>
</dbReference>
<dbReference type="PANTHER" id="PTHR24421:SF10">
    <property type="entry name" value="NITRATE_NITRITE SENSOR PROTEIN NARQ"/>
    <property type="match status" value="1"/>
</dbReference>
<dbReference type="Gene3D" id="3.30.565.10">
    <property type="entry name" value="Histidine kinase-like ATPase, C-terminal domain"/>
    <property type="match status" value="1"/>
</dbReference>
<keyword evidence="8" id="KW-0902">Two-component regulatory system</keyword>
<keyword evidence="6 13" id="KW-0418">Kinase</keyword>
<dbReference type="InterPro" id="IPR011990">
    <property type="entry name" value="TPR-like_helical_dom_sf"/>
</dbReference>
<dbReference type="CDD" id="cd16917">
    <property type="entry name" value="HATPase_UhpB-NarQ-NarX-like"/>
    <property type="match status" value="1"/>
</dbReference>
<feature type="transmembrane region" description="Helical" evidence="10">
    <location>
        <begin position="398"/>
        <end position="417"/>
    </location>
</feature>
<dbReference type="GO" id="GO:0016301">
    <property type="term" value="F:kinase activity"/>
    <property type="evidence" value="ECO:0007669"/>
    <property type="project" value="UniProtKB-KW"/>
</dbReference>
<evidence type="ECO:0000313" key="13">
    <source>
        <dbReference type="EMBL" id="WCO02451.1"/>
    </source>
</evidence>
<evidence type="ECO:0000256" key="4">
    <source>
        <dbReference type="ARBA" id="ARBA00022679"/>
    </source>
</evidence>
<dbReference type="Gene3D" id="1.20.5.1930">
    <property type="match status" value="1"/>
</dbReference>
<dbReference type="SMART" id="SM00387">
    <property type="entry name" value="HATPase_c"/>
    <property type="match status" value="1"/>
</dbReference>
<dbReference type="EC" id="2.7.13.3" evidence="2"/>
<feature type="coiled-coil region" evidence="9">
    <location>
        <begin position="359"/>
        <end position="395"/>
    </location>
</feature>
<proteinExistence type="predicted"/>
<dbReference type="InterPro" id="IPR036890">
    <property type="entry name" value="HATPase_C_sf"/>
</dbReference>
<comment type="catalytic activity">
    <reaction evidence="1">
        <text>ATP + protein L-histidine = ADP + protein N-phospho-L-histidine.</text>
        <dbReference type="EC" id="2.7.13.3"/>
    </reaction>
</comment>
<dbReference type="RefSeq" id="WP_249995220.1">
    <property type="nucleotide sequence ID" value="NZ_CP116221.1"/>
</dbReference>
<evidence type="ECO:0000256" key="1">
    <source>
        <dbReference type="ARBA" id="ARBA00000085"/>
    </source>
</evidence>
<evidence type="ECO:0000256" key="11">
    <source>
        <dbReference type="SAM" id="SignalP"/>
    </source>
</evidence>
<dbReference type="PROSITE" id="PS50109">
    <property type="entry name" value="HIS_KIN"/>
    <property type="match status" value="1"/>
</dbReference>
<evidence type="ECO:0000256" key="9">
    <source>
        <dbReference type="SAM" id="Coils"/>
    </source>
</evidence>
<evidence type="ECO:0000256" key="5">
    <source>
        <dbReference type="ARBA" id="ARBA00022741"/>
    </source>
</evidence>
<keyword evidence="4" id="KW-0808">Transferase</keyword>
<dbReference type="Proteomes" id="UP001202717">
    <property type="component" value="Chromosome"/>
</dbReference>
<keyword evidence="7" id="KW-0067">ATP-binding</keyword>
<dbReference type="InterPro" id="IPR003594">
    <property type="entry name" value="HATPase_dom"/>
</dbReference>
<evidence type="ECO:0000256" key="2">
    <source>
        <dbReference type="ARBA" id="ARBA00012438"/>
    </source>
</evidence>
<keyword evidence="3" id="KW-0597">Phosphoprotein</keyword>
<dbReference type="InterPro" id="IPR011712">
    <property type="entry name" value="Sig_transdc_His_kin_sub3_dim/P"/>
</dbReference>
<keyword evidence="9" id="KW-0175">Coiled coil</keyword>
<accession>A0ABY7S0J7</accession>
<dbReference type="InterPro" id="IPR019734">
    <property type="entry name" value="TPR_rpt"/>
</dbReference>
<keyword evidence="11" id="KW-0732">Signal</keyword>
<evidence type="ECO:0000256" key="10">
    <source>
        <dbReference type="SAM" id="Phobius"/>
    </source>
</evidence>